<proteinExistence type="predicted"/>
<dbReference type="SMART" id="SM00881">
    <property type="entry name" value="CoA_binding"/>
    <property type="match status" value="1"/>
</dbReference>
<evidence type="ECO:0000313" key="2">
    <source>
        <dbReference type="EMBL" id="GAA1800362.1"/>
    </source>
</evidence>
<dbReference type="RefSeq" id="WP_344129153.1">
    <property type="nucleotide sequence ID" value="NZ_BAAALT010000056.1"/>
</dbReference>
<comment type="caution">
    <text evidence="2">The sequence shown here is derived from an EMBL/GenBank/DDBJ whole genome shotgun (WGS) entry which is preliminary data.</text>
</comment>
<keyword evidence="3" id="KW-1185">Reference proteome</keyword>
<dbReference type="Proteomes" id="UP001500218">
    <property type="component" value="Unassembled WGS sequence"/>
</dbReference>
<sequence>MVGASRHAEKSAHSVPLQMALHGWRIVPVNPSADEIWGEHCYPALADVPFPVDLVNVFRPSGAATAVVRDAIAVGAPAVWLQLGIVSPEGRRLAEAAGVDYVEDQCTAVVRAVNRLTAPGFRA</sequence>
<dbReference type="Pfam" id="PF13380">
    <property type="entry name" value="CoA_binding_2"/>
    <property type="match status" value="1"/>
</dbReference>
<dbReference type="InterPro" id="IPR036291">
    <property type="entry name" value="NAD(P)-bd_dom_sf"/>
</dbReference>
<evidence type="ECO:0000259" key="1">
    <source>
        <dbReference type="SMART" id="SM00881"/>
    </source>
</evidence>
<reference evidence="2 3" key="1">
    <citation type="journal article" date="2019" name="Int. J. Syst. Evol. Microbiol.">
        <title>The Global Catalogue of Microorganisms (GCM) 10K type strain sequencing project: providing services to taxonomists for standard genome sequencing and annotation.</title>
        <authorList>
            <consortium name="The Broad Institute Genomics Platform"/>
            <consortium name="The Broad Institute Genome Sequencing Center for Infectious Disease"/>
            <person name="Wu L."/>
            <person name="Ma J."/>
        </authorList>
    </citation>
    <scope>NUCLEOTIDE SEQUENCE [LARGE SCALE GENOMIC DNA]</scope>
    <source>
        <strain evidence="2 3">JCM 13250</strain>
    </source>
</reference>
<gene>
    <name evidence="2" type="ORF">GCM10009682_22460</name>
</gene>
<dbReference type="EMBL" id="BAAALT010000056">
    <property type="protein sequence ID" value="GAA1800362.1"/>
    <property type="molecule type" value="Genomic_DNA"/>
</dbReference>
<dbReference type="PANTHER" id="PTHR33303">
    <property type="entry name" value="CYTOPLASMIC PROTEIN-RELATED"/>
    <property type="match status" value="1"/>
</dbReference>
<dbReference type="InterPro" id="IPR003781">
    <property type="entry name" value="CoA-bd"/>
</dbReference>
<protein>
    <submittedName>
        <fullName evidence="2">CoA-binding protein</fullName>
    </submittedName>
</protein>
<dbReference type="PANTHER" id="PTHR33303:SF2">
    <property type="entry name" value="COA-BINDING DOMAIN-CONTAINING PROTEIN"/>
    <property type="match status" value="1"/>
</dbReference>
<name>A0ABN2LVU8_9ACTN</name>
<organism evidence="2 3">
    <name type="scientific">Luedemannella flava</name>
    <dbReference type="NCBI Taxonomy" id="349316"/>
    <lineage>
        <taxon>Bacteria</taxon>
        <taxon>Bacillati</taxon>
        <taxon>Actinomycetota</taxon>
        <taxon>Actinomycetes</taxon>
        <taxon>Micromonosporales</taxon>
        <taxon>Micromonosporaceae</taxon>
        <taxon>Luedemannella</taxon>
    </lineage>
</organism>
<dbReference type="SUPFAM" id="SSF51735">
    <property type="entry name" value="NAD(P)-binding Rossmann-fold domains"/>
    <property type="match status" value="1"/>
</dbReference>
<dbReference type="Gene3D" id="3.40.50.720">
    <property type="entry name" value="NAD(P)-binding Rossmann-like Domain"/>
    <property type="match status" value="1"/>
</dbReference>
<evidence type="ECO:0000313" key="3">
    <source>
        <dbReference type="Proteomes" id="UP001500218"/>
    </source>
</evidence>
<feature type="domain" description="CoA-binding" evidence="1">
    <location>
        <begin position="1"/>
        <end position="85"/>
    </location>
</feature>
<accession>A0ABN2LVU8</accession>